<evidence type="ECO:0000313" key="1">
    <source>
        <dbReference type="EMBL" id="TFC99605.1"/>
    </source>
</evidence>
<organism evidence="1 2">
    <name type="scientific">Cryobacterium breve</name>
    <dbReference type="NCBI Taxonomy" id="1259258"/>
    <lineage>
        <taxon>Bacteria</taxon>
        <taxon>Bacillati</taxon>
        <taxon>Actinomycetota</taxon>
        <taxon>Actinomycetes</taxon>
        <taxon>Micrococcales</taxon>
        <taxon>Microbacteriaceae</taxon>
        <taxon>Cryobacterium</taxon>
    </lineage>
</organism>
<sequence>MGFRAFERYVELVPLPDGARPSVQPEEQSSDYESGLVLIGFERWRLRTARITPTKPGAFVAVWQRSGDGSTKPFGADDSTSGLFVFVNESERLGVFRFTTTHLISLGITQSELYPGKRGFRVYPAWCSGLNRQAQRAQHAQSSSFSELP</sequence>
<dbReference type="Pfam" id="PF08877">
    <property type="entry name" value="MepB-like"/>
    <property type="match status" value="1"/>
</dbReference>
<protein>
    <submittedName>
        <fullName evidence="1">Metallopeptidase</fullName>
    </submittedName>
</protein>
<dbReference type="Gene3D" id="3.40.1350.140">
    <property type="entry name" value="MepB-like"/>
    <property type="match status" value="1"/>
</dbReference>
<name>A0ABY2J424_9MICO</name>
<dbReference type="InterPro" id="IPR011235">
    <property type="entry name" value="MepB-like"/>
</dbReference>
<dbReference type="EMBL" id="SOGJ01000013">
    <property type="protein sequence ID" value="TFC99605.1"/>
    <property type="molecule type" value="Genomic_DNA"/>
</dbReference>
<keyword evidence="2" id="KW-1185">Reference proteome</keyword>
<evidence type="ECO:0000313" key="2">
    <source>
        <dbReference type="Proteomes" id="UP000298355"/>
    </source>
</evidence>
<comment type="caution">
    <text evidence="1">The sequence shown here is derived from an EMBL/GenBank/DDBJ whole genome shotgun (WGS) entry which is preliminary data.</text>
</comment>
<gene>
    <name evidence="1" type="ORF">E3O65_05620</name>
</gene>
<reference evidence="1 2" key="1">
    <citation type="submission" date="2019-03" db="EMBL/GenBank/DDBJ databases">
        <title>Genomics of glacier-inhabiting Cryobacterium strains.</title>
        <authorList>
            <person name="Liu Q."/>
            <person name="Xin Y.-H."/>
        </authorList>
    </citation>
    <scope>NUCLEOTIDE SEQUENCE [LARGE SCALE GENOMIC DNA]</scope>
    <source>
        <strain evidence="1 2">TMT4-23</strain>
    </source>
</reference>
<proteinExistence type="predicted"/>
<dbReference type="PIRSF" id="PIRSF032285">
    <property type="entry name" value="UCP032285"/>
    <property type="match status" value="1"/>
</dbReference>
<dbReference type="InterPro" id="IPR038231">
    <property type="entry name" value="MepB-like_sf"/>
</dbReference>
<accession>A0ABY2J424</accession>
<dbReference type="Proteomes" id="UP000298355">
    <property type="component" value="Unassembled WGS sequence"/>
</dbReference>